<evidence type="ECO:0000313" key="1">
    <source>
        <dbReference type="EMBL" id="RRV04641.1"/>
    </source>
</evidence>
<name>A0A3R8TW18_9GAMM</name>
<accession>A0A3R8TW18</accession>
<dbReference type="AlphaFoldDB" id="A0A3R8TW18"/>
<protein>
    <submittedName>
        <fullName evidence="1">Uncharacterized protein</fullName>
    </submittedName>
</protein>
<proteinExistence type="predicted"/>
<reference evidence="1 2" key="1">
    <citation type="submission" date="2018-10" db="EMBL/GenBank/DDBJ databases">
        <title>Transmission dynamics of multidrug resistant bacteria on intensive care unit surfaces.</title>
        <authorList>
            <person name="D'Souza A.W."/>
            <person name="Potter R.F."/>
            <person name="Wallace M."/>
            <person name="Shupe A."/>
            <person name="Patel S."/>
            <person name="Sun S."/>
            <person name="Gul D."/>
            <person name="Kwon J.H."/>
            <person name="Andleeb S."/>
            <person name="Burnham C.-A.D."/>
            <person name="Dantas G."/>
        </authorList>
    </citation>
    <scope>NUCLEOTIDE SEQUENCE [LARGE SCALE GENOMIC DNA]</scope>
    <source>
        <strain evidence="1 2">PX_177</strain>
    </source>
</reference>
<dbReference type="EMBL" id="RHQL01000022">
    <property type="protein sequence ID" value="RRV04641.1"/>
    <property type="molecule type" value="Genomic_DNA"/>
</dbReference>
<evidence type="ECO:0000313" key="2">
    <source>
        <dbReference type="Proteomes" id="UP000276506"/>
    </source>
</evidence>
<gene>
    <name evidence="1" type="ORF">EGJ28_22245</name>
</gene>
<comment type="caution">
    <text evidence="1">The sequence shown here is derived from an EMBL/GenBank/DDBJ whole genome shotgun (WGS) entry which is preliminary data.</text>
</comment>
<organism evidence="1 2">
    <name type="scientific">Stutzerimonas xanthomarina</name>
    <dbReference type="NCBI Taxonomy" id="271420"/>
    <lineage>
        <taxon>Bacteria</taxon>
        <taxon>Pseudomonadati</taxon>
        <taxon>Pseudomonadota</taxon>
        <taxon>Gammaproteobacteria</taxon>
        <taxon>Pseudomonadales</taxon>
        <taxon>Pseudomonadaceae</taxon>
        <taxon>Stutzerimonas</taxon>
    </lineage>
</organism>
<dbReference type="Proteomes" id="UP000276506">
    <property type="component" value="Unassembled WGS sequence"/>
</dbReference>
<sequence length="67" mass="7788">MQRTKLHCRSLLVELFHADDLHRRVGQIRRCRLRPAMRAAEDGLSNTTATLRCPLHAGVQEHFKGRR</sequence>